<dbReference type="InterPro" id="IPR027417">
    <property type="entry name" value="P-loop_NTPase"/>
</dbReference>
<dbReference type="InterPro" id="IPR003724">
    <property type="entry name" value="CblAdoTrfase_CobA"/>
</dbReference>
<dbReference type="GO" id="GO:0005524">
    <property type="term" value="F:ATP binding"/>
    <property type="evidence" value="ECO:0007669"/>
    <property type="project" value="InterPro"/>
</dbReference>
<dbReference type="Pfam" id="PF02572">
    <property type="entry name" value="CobA_CobO_BtuR"/>
    <property type="match status" value="1"/>
</dbReference>
<protein>
    <submittedName>
        <fullName evidence="1">Uncharacterized protein</fullName>
    </submittedName>
</protein>
<gene>
    <name evidence="1" type="ORF">Zmor_011916</name>
</gene>
<keyword evidence="2" id="KW-1185">Reference proteome</keyword>
<dbReference type="Gene3D" id="3.40.50.300">
    <property type="entry name" value="P-loop containing nucleotide triphosphate hydrolases"/>
    <property type="match status" value="1"/>
</dbReference>
<comment type="caution">
    <text evidence="1">The sequence shown here is derived from an EMBL/GenBank/DDBJ whole genome shotgun (WGS) entry which is preliminary data.</text>
</comment>
<dbReference type="SUPFAM" id="SSF52540">
    <property type="entry name" value="P-loop containing nucleoside triphosphate hydrolases"/>
    <property type="match status" value="1"/>
</dbReference>
<dbReference type="GO" id="GO:0008817">
    <property type="term" value="F:corrinoid adenosyltransferase activity"/>
    <property type="evidence" value="ECO:0007669"/>
    <property type="project" value="InterPro"/>
</dbReference>
<name>A0AA38HHY9_9CUCU</name>
<dbReference type="PANTHER" id="PTHR46638:SF1">
    <property type="entry name" value="CORRINOID ADENOSYLTRANSFERASE"/>
    <property type="match status" value="1"/>
</dbReference>
<reference evidence="1" key="1">
    <citation type="journal article" date="2023" name="G3 (Bethesda)">
        <title>Whole genome assemblies of Zophobas morio and Tenebrio molitor.</title>
        <authorList>
            <person name="Kaur S."/>
            <person name="Stinson S.A."/>
            <person name="diCenzo G.C."/>
        </authorList>
    </citation>
    <scope>NUCLEOTIDE SEQUENCE</scope>
    <source>
        <strain evidence="1">QUZm001</strain>
    </source>
</reference>
<sequence>MNDEERKQFKKETREGFEKFCEYLKDDSIDLVLADEILGTVENKFITEEELIDALKNKSEHVEVALSGRKIFDGLKKISNLVSSVEPIKHYFDEGVNARTGIEF</sequence>
<evidence type="ECO:0000313" key="1">
    <source>
        <dbReference type="EMBL" id="KAJ3616373.1"/>
    </source>
</evidence>
<accession>A0AA38HHY9</accession>
<organism evidence="1 2">
    <name type="scientific">Zophobas morio</name>
    <dbReference type="NCBI Taxonomy" id="2755281"/>
    <lineage>
        <taxon>Eukaryota</taxon>
        <taxon>Metazoa</taxon>
        <taxon>Ecdysozoa</taxon>
        <taxon>Arthropoda</taxon>
        <taxon>Hexapoda</taxon>
        <taxon>Insecta</taxon>
        <taxon>Pterygota</taxon>
        <taxon>Neoptera</taxon>
        <taxon>Endopterygota</taxon>
        <taxon>Coleoptera</taxon>
        <taxon>Polyphaga</taxon>
        <taxon>Cucujiformia</taxon>
        <taxon>Tenebrionidae</taxon>
        <taxon>Zophobas</taxon>
    </lineage>
</organism>
<dbReference type="AlphaFoldDB" id="A0AA38HHY9"/>
<dbReference type="PANTHER" id="PTHR46638">
    <property type="entry name" value="CORRINOID ADENOSYLTRANSFERASE"/>
    <property type="match status" value="1"/>
</dbReference>
<evidence type="ECO:0000313" key="2">
    <source>
        <dbReference type="Proteomes" id="UP001168821"/>
    </source>
</evidence>
<proteinExistence type="predicted"/>
<dbReference type="EMBL" id="JALNTZ010003581">
    <property type="protein sequence ID" value="KAJ3616373.1"/>
    <property type="molecule type" value="Genomic_DNA"/>
</dbReference>
<dbReference type="Proteomes" id="UP001168821">
    <property type="component" value="Unassembled WGS sequence"/>
</dbReference>